<comment type="caution">
    <text evidence="2">The sequence shown here is derived from an EMBL/GenBank/DDBJ whole genome shotgun (WGS) entry which is preliminary data.</text>
</comment>
<name>A0A7J7T6Q3_MYOMY</name>
<protein>
    <submittedName>
        <fullName evidence="2">Uncharacterized protein</fullName>
    </submittedName>
</protein>
<sequence>MLKGSAPITPHEGDRVDQLDSPVGFLGHGSQPQTCHTQGHHSVYSEASPLPPQPAHSSSFAIPPPPPGCTTPHPLRSGILFTQNGKCLVVTMTLGQCSFPMHTNILWLLYMNIFNDMEKVVDFLKFFLFV</sequence>
<proteinExistence type="predicted"/>
<reference evidence="2 3" key="1">
    <citation type="journal article" date="2020" name="Nature">
        <title>Six reference-quality genomes reveal evolution of bat adaptations.</title>
        <authorList>
            <person name="Jebb D."/>
            <person name="Huang Z."/>
            <person name="Pippel M."/>
            <person name="Hughes G.M."/>
            <person name="Lavrichenko K."/>
            <person name="Devanna P."/>
            <person name="Winkler S."/>
            <person name="Jermiin L.S."/>
            <person name="Skirmuntt E.C."/>
            <person name="Katzourakis A."/>
            <person name="Burkitt-Gray L."/>
            <person name="Ray D.A."/>
            <person name="Sullivan K.A.M."/>
            <person name="Roscito J.G."/>
            <person name="Kirilenko B.M."/>
            <person name="Davalos L.M."/>
            <person name="Corthals A.P."/>
            <person name="Power M.L."/>
            <person name="Jones G."/>
            <person name="Ransome R.D."/>
            <person name="Dechmann D.K.N."/>
            <person name="Locatelli A.G."/>
            <person name="Puechmaille S.J."/>
            <person name="Fedrigo O."/>
            <person name="Jarvis E.D."/>
            <person name="Hiller M."/>
            <person name="Vernes S.C."/>
            <person name="Myers E.W."/>
            <person name="Teeling E.C."/>
        </authorList>
    </citation>
    <scope>NUCLEOTIDE SEQUENCE [LARGE SCALE GENOMIC DNA]</scope>
    <source>
        <strain evidence="2">MMyoMyo1</strain>
        <tissue evidence="2">Flight muscle</tissue>
    </source>
</reference>
<keyword evidence="3" id="KW-1185">Reference proteome</keyword>
<evidence type="ECO:0000256" key="1">
    <source>
        <dbReference type="SAM" id="MobiDB-lite"/>
    </source>
</evidence>
<evidence type="ECO:0000313" key="2">
    <source>
        <dbReference type="EMBL" id="KAF6296205.1"/>
    </source>
</evidence>
<gene>
    <name evidence="2" type="ORF">mMyoMyo1_009261</name>
</gene>
<organism evidence="2 3">
    <name type="scientific">Myotis myotis</name>
    <name type="common">Greater mouse-eared bat</name>
    <name type="synonym">Vespertilio myotis</name>
    <dbReference type="NCBI Taxonomy" id="51298"/>
    <lineage>
        <taxon>Eukaryota</taxon>
        <taxon>Metazoa</taxon>
        <taxon>Chordata</taxon>
        <taxon>Craniata</taxon>
        <taxon>Vertebrata</taxon>
        <taxon>Euteleostomi</taxon>
        <taxon>Mammalia</taxon>
        <taxon>Eutheria</taxon>
        <taxon>Laurasiatheria</taxon>
        <taxon>Chiroptera</taxon>
        <taxon>Yangochiroptera</taxon>
        <taxon>Vespertilionidae</taxon>
        <taxon>Myotis</taxon>
    </lineage>
</organism>
<dbReference type="Proteomes" id="UP000527355">
    <property type="component" value="Unassembled WGS sequence"/>
</dbReference>
<dbReference type="AlphaFoldDB" id="A0A7J7T6Q3"/>
<accession>A0A7J7T6Q3</accession>
<evidence type="ECO:0000313" key="3">
    <source>
        <dbReference type="Proteomes" id="UP000527355"/>
    </source>
</evidence>
<dbReference type="EMBL" id="JABWUV010000017">
    <property type="protein sequence ID" value="KAF6296205.1"/>
    <property type="molecule type" value="Genomic_DNA"/>
</dbReference>
<feature type="region of interest" description="Disordered" evidence="1">
    <location>
        <begin position="1"/>
        <end position="73"/>
    </location>
</feature>